<reference evidence="3 4" key="1">
    <citation type="journal article" date="2015" name="Genome Announc.">
        <title>Expanding the biotechnology potential of lactobacilli through comparative genomics of 213 strains and associated genera.</title>
        <authorList>
            <person name="Sun Z."/>
            <person name="Harris H.M."/>
            <person name="McCann A."/>
            <person name="Guo C."/>
            <person name="Argimon S."/>
            <person name="Zhang W."/>
            <person name="Yang X."/>
            <person name="Jeffery I.B."/>
            <person name="Cooney J.C."/>
            <person name="Kagawa T.F."/>
            <person name="Liu W."/>
            <person name="Song Y."/>
            <person name="Salvetti E."/>
            <person name="Wrobel A."/>
            <person name="Rasinkangas P."/>
            <person name="Parkhill J."/>
            <person name="Rea M.C."/>
            <person name="O'Sullivan O."/>
            <person name="Ritari J."/>
            <person name="Douillard F.P."/>
            <person name="Paul Ross R."/>
            <person name="Yang R."/>
            <person name="Briner A.E."/>
            <person name="Felis G.E."/>
            <person name="de Vos W.M."/>
            <person name="Barrangou R."/>
            <person name="Klaenhammer T.R."/>
            <person name="Caufield P.W."/>
            <person name="Cui Y."/>
            <person name="Zhang H."/>
            <person name="O'Toole P.W."/>
        </authorList>
    </citation>
    <scope>NUCLEOTIDE SEQUENCE [LARGE SCALE GENOMIC DNA]</scope>
    <source>
        <strain evidence="3 4">DSM 20505</strain>
    </source>
</reference>
<dbReference type="PROSITE" id="PS51257">
    <property type="entry name" value="PROKAR_LIPOPROTEIN"/>
    <property type="match status" value="1"/>
</dbReference>
<dbReference type="Proteomes" id="UP000051679">
    <property type="component" value="Unassembled WGS sequence"/>
</dbReference>
<dbReference type="EMBL" id="AYYO01000044">
    <property type="protein sequence ID" value="KRM54765.1"/>
    <property type="molecule type" value="Genomic_DNA"/>
</dbReference>
<dbReference type="PATRIC" id="fig|1291052.5.peg.2244"/>
<dbReference type="AlphaFoldDB" id="A0A0R1ZIS6"/>
<dbReference type="STRING" id="1291052.FC18_GL002180"/>
<feature type="domain" description="Type VII secretion system protein EssD-like" evidence="2">
    <location>
        <begin position="128"/>
        <end position="260"/>
    </location>
</feature>
<evidence type="ECO:0000313" key="3">
    <source>
        <dbReference type="EMBL" id="KRM54765.1"/>
    </source>
</evidence>
<proteinExistence type="predicted"/>
<gene>
    <name evidence="3" type="ORF">FC18_GL002180</name>
</gene>
<feature type="region of interest" description="Disordered" evidence="1">
    <location>
        <begin position="80"/>
        <end position="102"/>
    </location>
</feature>
<dbReference type="RefSeq" id="WP_054677271.1">
    <property type="nucleotide sequence ID" value="NZ_AYYO01000044.1"/>
</dbReference>
<feature type="compositionally biased region" description="Polar residues" evidence="1">
    <location>
        <begin position="88"/>
        <end position="102"/>
    </location>
</feature>
<dbReference type="Gene3D" id="3.40.570.10">
    <property type="entry name" value="Extracellular Endonuclease, subunit A"/>
    <property type="match status" value="1"/>
</dbReference>
<accession>A0A0R1ZIS6</accession>
<sequence>MKPNRIITTFVAVIAMSTTIATLTGCSASASDKVKVTARTKTVTKKDRTDEKKAVKLEAKNKRERQRLDKLAQETATMKDALAKQTKKSVPTSSNAGSPANLASLNYTGEQEITINGNKPGFSAAEMSTSRGAWESYGNLDGQNRVTTANAMLSQKLMPTSDRTALTWDPTGWHNKRTAHGWLYNRSHLIGFQLSGENNNPKNLMTGTMSLNNPLMLVHEDDLAAYIKASSQHLVRYQVRPIFRGNELVARGVQLRAQSVGSNTIAFNVYIFNVEAGYKIDYNTGYSTKE</sequence>
<dbReference type="Pfam" id="PF13930">
    <property type="entry name" value="Endonuclea_NS_2"/>
    <property type="match status" value="1"/>
</dbReference>
<comment type="caution">
    <text evidence="3">The sequence shown here is derived from an EMBL/GenBank/DDBJ whole genome shotgun (WGS) entry which is preliminary data.</text>
</comment>
<organism evidence="3 4">
    <name type="scientific">Lacticaseibacillus sharpeae JCM 1186 = DSM 20505</name>
    <dbReference type="NCBI Taxonomy" id="1291052"/>
    <lineage>
        <taxon>Bacteria</taxon>
        <taxon>Bacillati</taxon>
        <taxon>Bacillota</taxon>
        <taxon>Bacilli</taxon>
        <taxon>Lactobacillales</taxon>
        <taxon>Lactobacillaceae</taxon>
        <taxon>Lacticaseibacillus</taxon>
    </lineage>
</organism>
<evidence type="ECO:0000313" key="4">
    <source>
        <dbReference type="Proteomes" id="UP000051679"/>
    </source>
</evidence>
<protein>
    <submittedName>
        <fullName evidence="3">DNA-entry nuclease</fullName>
    </submittedName>
</protein>
<evidence type="ECO:0000259" key="2">
    <source>
        <dbReference type="Pfam" id="PF13930"/>
    </source>
</evidence>
<evidence type="ECO:0000256" key="1">
    <source>
        <dbReference type="SAM" id="MobiDB-lite"/>
    </source>
</evidence>
<name>A0A0R1ZIS6_9LACO</name>
<keyword evidence="4" id="KW-1185">Reference proteome</keyword>
<dbReference type="InterPro" id="IPR044927">
    <property type="entry name" value="Endonuclea_NS_2"/>
</dbReference>
<dbReference type="InterPro" id="IPR044929">
    <property type="entry name" value="DNA/RNA_non-sp_Endonuclease_sf"/>
</dbReference>